<comment type="caution">
    <text evidence="14">The sequence shown here is derived from an EMBL/GenBank/DDBJ whole genome shotgun (WGS) entry which is preliminary data.</text>
</comment>
<dbReference type="AlphaFoldDB" id="A0A4R3KAP3"/>
<dbReference type="InterPro" id="IPR034141">
    <property type="entry name" value="TOPRIM_RNase_M5-like"/>
</dbReference>
<evidence type="ECO:0000313" key="14">
    <source>
        <dbReference type="EMBL" id="TCS80174.1"/>
    </source>
</evidence>
<keyword evidence="1 11" id="KW-0963">Cytoplasm</keyword>
<dbReference type="OrthoDB" id="9791329at2"/>
<dbReference type="GO" id="GO:0019843">
    <property type="term" value="F:rRNA binding"/>
    <property type="evidence" value="ECO:0007669"/>
    <property type="project" value="UniProtKB-KW"/>
</dbReference>
<dbReference type="InterPro" id="IPR004466">
    <property type="entry name" value="RNase_M5"/>
</dbReference>
<dbReference type="Proteomes" id="UP000295788">
    <property type="component" value="Unassembled WGS sequence"/>
</dbReference>
<evidence type="ECO:0000313" key="15">
    <source>
        <dbReference type="Proteomes" id="UP000295788"/>
    </source>
</evidence>
<dbReference type="PANTHER" id="PTHR39156">
    <property type="entry name" value="RIBONUCLEASE M5"/>
    <property type="match status" value="1"/>
</dbReference>
<protein>
    <recommendedName>
        <fullName evidence="11 12">Ribonuclease M5</fullName>
        <ecNumber evidence="11 12">3.1.26.8</ecNumber>
    </recommendedName>
    <alternativeName>
        <fullName evidence="11">RNase M5</fullName>
    </alternativeName>
    <alternativeName>
        <fullName evidence="11">Ribosomal RNA terminal maturase M5</fullName>
    </alternativeName>
</protein>
<evidence type="ECO:0000256" key="1">
    <source>
        <dbReference type="ARBA" id="ARBA00022490"/>
    </source>
</evidence>
<comment type="similarity">
    <text evidence="11">Belongs to the ribonuclease M5 family.</text>
</comment>
<dbReference type="GO" id="GO:0006364">
    <property type="term" value="P:rRNA processing"/>
    <property type="evidence" value="ECO:0007669"/>
    <property type="project" value="UniProtKB-UniRule"/>
</dbReference>
<dbReference type="GO" id="GO:0043822">
    <property type="term" value="F:ribonuclease M5 activity"/>
    <property type="evidence" value="ECO:0007669"/>
    <property type="project" value="UniProtKB-UniRule"/>
</dbReference>
<dbReference type="GO" id="GO:0005737">
    <property type="term" value="C:cytoplasm"/>
    <property type="evidence" value="ECO:0007669"/>
    <property type="project" value="UniProtKB-SubCell"/>
</dbReference>
<evidence type="ECO:0000256" key="11">
    <source>
        <dbReference type="HAMAP-Rule" id="MF_01469"/>
    </source>
</evidence>
<evidence type="ECO:0000256" key="12">
    <source>
        <dbReference type="NCBIfam" id="TIGR00334"/>
    </source>
</evidence>
<dbReference type="Pfam" id="PF01751">
    <property type="entry name" value="Toprim"/>
    <property type="match status" value="1"/>
</dbReference>
<keyword evidence="2 11" id="KW-0690">Ribosome biogenesis</keyword>
<feature type="domain" description="Toprim" evidence="13">
    <location>
        <begin position="4"/>
        <end position="87"/>
    </location>
</feature>
<evidence type="ECO:0000256" key="4">
    <source>
        <dbReference type="ARBA" id="ARBA00022722"/>
    </source>
</evidence>
<dbReference type="PROSITE" id="PS50880">
    <property type="entry name" value="TOPRIM"/>
    <property type="match status" value="1"/>
</dbReference>
<dbReference type="FunFam" id="3.40.1360.10:FF:000006">
    <property type="entry name" value="Ribonuclease M5"/>
    <property type="match status" value="1"/>
</dbReference>
<proteinExistence type="inferred from homology"/>
<dbReference type="InterPro" id="IPR025156">
    <property type="entry name" value="RNase_M5_C"/>
</dbReference>
<evidence type="ECO:0000256" key="8">
    <source>
        <dbReference type="ARBA" id="ARBA00022801"/>
    </source>
</evidence>
<sequence length="184" mass="20962">MKIKEVIVVEGRDDTIAIQRAVEADTIETGGSALSMETIRRIEKAQWLRGVIVFTDPDYPGEKIRKTISQKVPGVKHAFLAREEATKNGNIGVENATPEAIIKALNEAKTEWLDDDKEYVSWERLIEEGLVGGEEAKKKRLLLGKRLGIGYGNAKQFHKRLKMFQITEDEFNKAIKYLYKRKDE</sequence>
<keyword evidence="5" id="KW-0479">Metal-binding</keyword>
<keyword evidence="9" id="KW-0460">Magnesium</keyword>
<keyword evidence="8 11" id="KW-0378">Hydrolase</keyword>
<evidence type="ECO:0000256" key="7">
    <source>
        <dbReference type="ARBA" id="ARBA00022759"/>
    </source>
</evidence>
<dbReference type="Pfam" id="PF13331">
    <property type="entry name" value="DUF4093"/>
    <property type="match status" value="1"/>
</dbReference>
<dbReference type="NCBIfam" id="TIGR00334">
    <property type="entry name" value="5S_RNA_mat_M5"/>
    <property type="match status" value="1"/>
</dbReference>
<dbReference type="CDD" id="cd01027">
    <property type="entry name" value="TOPRIM_RNase_M5_like"/>
    <property type="match status" value="1"/>
</dbReference>
<name>A0A4R3KAP3_9BACI</name>
<dbReference type="SUPFAM" id="SSF110455">
    <property type="entry name" value="Toprim domain"/>
    <property type="match status" value="1"/>
</dbReference>
<organism evidence="14 15">
    <name type="scientific">Tepidibacillus fermentans</name>
    <dbReference type="NCBI Taxonomy" id="1281767"/>
    <lineage>
        <taxon>Bacteria</taxon>
        <taxon>Bacillati</taxon>
        <taxon>Bacillota</taxon>
        <taxon>Bacilli</taxon>
        <taxon>Bacillales</taxon>
        <taxon>Bacillaceae</taxon>
        <taxon>Tepidibacillus</taxon>
    </lineage>
</organism>
<reference evidence="14 15" key="1">
    <citation type="submission" date="2019-03" db="EMBL/GenBank/DDBJ databases">
        <title>Genomic Encyclopedia of Type Strains, Phase IV (KMG-IV): sequencing the most valuable type-strain genomes for metagenomic binning, comparative biology and taxonomic classification.</title>
        <authorList>
            <person name="Goeker M."/>
        </authorList>
    </citation>
    <scope>NUCLEOTIDE SEQUENCE [LARGE SCALE GENOMIC DNA]</scope>
    <source>
        <strain evidence="14 15">DSM 23802</strain>
    </source>
</reference>
<evidence type="ECO:0000256" key="5">
    <source>
        <dbReference type="ARBA" id="ARBA00022723"/>
    </source>
</evidence>
<dbReference type="EC" id="3.1.26.8" evidence="11 12"/>
<keyword evidence="6 11" id="KW-0699">rRNA-binding</keyword>
<dbReference type="PANTHER" id="PTHR39156:SF1">
    <property type="entry name" value="RIBONUCLEASE M5"/>
    <property type="match status" value="1"/>
</dbReference>
<keyword evidence="10 11" id="KW-0694">RNA-binding</keyword>
<dbReference type="SMART" id="SM00493">
    <property type="entry name" value="TOPRIM"/>
    <property type="match status" value="1"/>
</dbReference>
<evidence type="ECO:0000256" key="10">
    <source>
        <dbReference type="ARBA" id="ARBA00022884"/>
    </source>
</evidence>
<dbReference type="Gene3D" id="3.40.1360.10">
    <property type="match status" value="1"/>
</dbReference>
<evidence type="ECO:0000256" key="6">
    <source>
        <dbReference type="ARBA" id="ARBA00022730"/>
    </source>
</evidence>
<evidence type="ECO:0000259" key="13">
    <source>
        <dbReference type="PROSITE" id="PS50880"/>
    </source>
</evidence>
<comment type="function">
    <text evidence="11">Required for correct processing of both the 5' and 3' ends of 5S rRNA precursor. Cleaves both sides of a double-stranded region yielding mature 5S rRNA in one step.</text>
</comment>
<keyword evidence="3 11" id="KW-0698">rRNA processing</keyword>
<comment type="subcellular location">
    <subcellularLocation>
        <location evidence="11">Cytoplasm</location>
    </subcellularLocation>
</comment>
<dbReference type="HAMAP" id="MF_01469">
    <property type="entry name" value="RNase_M5"/>
    <property type="match status" value="1"/>
</dbReference>
<evidence type="ECO:0000256" key="2">
    <source>
        <dbReference type="ARBA" id="ARBA00022517"/>
    </source>
</evidence>
<comment type="catalytic activity">
    <reaction evidence="11">
        <text>Endonucleolytic cleavage of RNA, removing 21 and 42 nucleotides, respectively, from the 5'- and 3'-termini of a 5S-rRNA precursor.</text>
        <dbReference type="EC" id="3.1.26.8"/>
    </reaction>
</comment>
<evidence type="ECO:0000256" key="9">
    <source>
        <dbReference type="ARBA" id="ARBA00022842"/>
    </source>
</evidence>
<gene>
    <name evidence="11" type="primary">rnmV</name>
    <name evidence="14" type="ORF">EDD72_11849</name>
</gene>
<accession>A0A4R3KAP3</accession>
<keyword evidence="15" id="KW-1185">Reference proteome</keyword>
<dbReference type="EMBL" id="SMAB01000018">
    <property type="protein sequence ID" value="TCS80174.1"/>
    <property type="molecule type" value="Genomic_DNA"/>
</dbReference>
<keyword evidence="7 11" id="KW-0255">Endonuclease</keyword>
<dbReference type="GO" id="GO:0046872">
    <property type="term" value="F:metal ion binding"/>
    <property type="evidence" value="ECO:0007669"/>
    <property type="project" value="UniProtKB-KW"/>
</dbReference>
<keyword evidence="4 11" id="KW-0540">Nuclease</keyword>
<evidence type="ECO:0000256" key="3">
    <source>
        <dbReference type="ARBA" id="ARBA00022552"/>
    </source>
</evidence>
<dbReference type="RefSeq" id="WP_132769951.1">
    <property type="nucleotide sequence ID" value="NZ_SMAB01000018.1"/>
</dbReference>
<dbReference type="InterPro" id="IPR006171">
    <property type="entry name" value="TOPRIM_dom"/>
</dbReference>